<gene>
    <name evidence="1" type="ORF">SAMN05661044_00670</name>
</gene>
<evidence type="ECO:0000313" key="1">
    <source>
        <dbReference type="EMBL" id="SEK60702.1"/>
    </source>
</evidence>
<accession>A0A1H7IFS3</accession>
<protein>
    <submittedName>
        <fullName evidence="1">Uncharacterized protein</fullName>
    </submittedName>
</protein>
<reference evidence="2" key="1">
    <citation type="submission" date="2016-10" db="EMBL/GenBank/DDBJ databases">
        <authorList>
            <person name="Varghese N."/>
            <person name="Submissions S."/>
        </authorList>
    </citation>
    <scope>NUCLEOTIDE SEQUENCE [LARGE SCALE GENOMIC DNA]</scope>
    <source>
        <strain evidence="2">DSM 18733</strain>
    </source>
</reference>
<dbReference type="AlphaFoldDB" id="A0A1H7IFS3"/>
<dbReference type="STRING" id="407022.SAMN05661044_00670"/>
<dbReference type="Proteomes" id="UP000199421">
    <property type="component" value="Unassembled WGS sequence"/>
</dbReference>
<proteinExistence type="predicted"/>
<organism evidence="1 2">
    <name type="scientific">Olivibacter domesticus</name>
    <name type="common">Pseudosphingobacterium domesticum</name>
    <dbReference type="NCBI Taxonomy" id="407022"/>
    <lineage>
        <taxon>Bacteria</taxon>
        <taxon>Pseudomonadati</taxon>
        <taxon>Bacteroidota</taxon>
        <taxon>Sphingobacteriia</taxon>
        <taxon>Sphingobacteriales</taxon>
        <taxon>Sphingobacteriaceae</taxon>
        <taxon>Olivibacter</taxon>
    </lineage>
</organism>
<name>A0A1H7IFS3_OLID1</name>
<sequence>MNIEVKDIRYQAPHPKAPVSFIAQLYIDGTHVGQCMDAGQGPPINYAPKD</sequence>
<dbReference type="EMBL" id="FOAF01000001">
    <property type="protein sequence ID" value="SEK60702.1"/>
    <property type="molecule type" value="Genomic_DNA"/>
</dbReference>
<feature type="non-terminal residue" evidence="1">
    <location>
        <position position="50"/>
    </location>
</feature>
<keyword evidence="2" id="KW-1185">Reference proteome</keyword>
<evidence type="ECO:0000313" key="2">
    <source>
        <dbReference type="Proteomes" id="UP000199421"/>
    </source>
</evidence>